<dbReference type="GO" id="GO:0006606">
    <property type="term" value="P:protein import into nucleus"/>
    <property type="evidence" value="ECO:0007669"/>
    <property type="project" value="TreeGrafter"/>
</dbReference>
<dbReference type="Gene3D" id="1.25.40.700">
    <property type="match status" value="1"/>
</dbReference>
<dbReference type="Pfam" id="PF08801">
    <property type="entry name" value="Nucleoporin_N"/>
    <property type="match status" value="1"/>
</dbReference>
<dbReference type="InterPro" id="IPR014908">
    <property type="entry name" value="Nucleoporin_Nup133/Nup155_N"/>
</dbReference>
<evidence type="ECO:0000256" key="1">
    <source>
        <dbReference type="ARBA" id="ARBA00004123"/>
    </source>
</evidence>
<dbReference type="PANTHER" id="PTHR13405:SF11">
    <property type="entry name" value="NUCLEAR PORE COMPLEX PROTEIN NUP133"/>
    <property type="match status" value="1"/>
</dbReference>
<evidence type="ECO:0000259" key="6">
    <source>
        <dbReference type="Pfam" id="PF08801"/>
    </source>
</evidence>
<dbReference type="Gene3D" id="2.130.10.10">
    <property type="entry name" value="YVTN repeat-like/Quinoprotein amine dehydrogenase"/>
    <property type="match status" value="1"/>
</dbReference>
<feature type="domain" description="Nucleoporin Nup133/Nup155-like N-terminal" evidence="6">
    <location>
        <begin position="57"/>
        <end position="424"/>
    </location>
</feature>
<evidence type="ECO:0000256" key="2">
    <source>
        <dbReference type="ARBA" id="ARBA00005569"/>
    </source>
</evidence>
<feature type="compositionally biased region" description="Polar residues" evidence="5">
    <location>
        <begin position="1"/>
        <end position="21"/>
    </location>
</feature>
<dbReference type="SUPFAM" id="SSF117289">
    <property type="entry name" value="Nucleoporin domain"/>
    <property type="match status" value="1"/>
</dbReference>
<dbReference type="Proteomes" id="UP000092461">
    <property type="component" value="Unassembled WGS sequence"/>
</dbReference>
<evidence type="ECO:0000256" key="3">
    <source>
        <dbReference type="ARBA" id="ARBA00022448"/>
    </source>
</evidence>
<sequence>MDRSFQSPVFSGRSSRLSTGSPFLPGTRKPLSNIKKSSVSSVSGRSNQTLQIIAKSDYNVVKTYGLPLPVLVNEALTFSDRNVLVSMNSSAKNGWAWVVCGRRLLVWQYRESKFGSPRSDGSRLIQRRGISGQCRELTLPHCDIGHKASLITVFVGEGQQMASCLAVSPTGDIRYWPSVAHDGSSIDDTISLEGQEFDELLSISPLGYIVATTTCDLVLLQLQLSGGRQSITSRPIRVPTSFLGGFGRKFASIIIGLHNQDKENKLLRMCAESSGMREWTVSVMSERWIQQWRFHIGDSEVFLFEDSDFVRRIREAFHKKLWINRDPNEVEIWLLDLQMSDMDLVVLAAGMNRSFTPQLHYALITFNYSETQEHLILGNFLQLAYNTFYNEEQESDLMALKFIMNKNYAYVYSEKTIFPVLLNDLSERSAVPEEVERLDFLVQGDKLMAASMCQGCPIFFSRVYGVVCISPADFEPGDFLNASDVLQSSQILSDSGYLQQSTIGNLTLYDLDPEVISSANSDMISQLKSAFIYQLKRNSLASFAILKELFPVDAVTPEIDAPLDVSVLKIAQDLADDRPAADPRWEHIDADFGRYSLGSSTSLQIIQQLREKNCALNHFIDFLHSAKLWERLRCVSRRGATKATGHLLGDINEKIIAAISLKNSHGSQAQVLENAIRAVLEQRQEVASGSLTNQDLFYVKVTKIEDVFHALAEQMEQFIASEEILMENKSTIIEINSVVLAAVGDVIKFREVKGATFALPESQVNVHEVIPWTMQSGKNGIKDALMKLINLTLKYGARSTGEPELRQKHYQQLMELTDFVLDGRRNFLESNREKEKFTILQQQYESQRSDLIYPFVEDEQYELAAKLAEKYMDFQILVAICDRTKNQAKLEEYIERFKDMDFSQFAINWHLRQNKQQDLFERFHSNQAALARFLHDHPSLAWVQFIFNGELLKAAETLHDLAQNETELVSRKKLILSLAKLSFFASGESSEHIETINNELNLIEYQEQLPIAVLQAFGYDTDNPKVLKAEEIINLYISEENEAATEYDFRKALEMLSFVEESHSLKHKIWCAAILRDSWSDYNMDSPLNDMQNMMFFKLIDSCHLRDENLDDMLPSMQEFLHSPELGQLVNSKSFQFLLKFGYEHISRAYKKGDV</sequence>
<protein>
    <recommendedName>
        <fullName evidence="6">Nucleoporin Nup133/Nup155-like N-terminal domain-containing protein</fullName>
    </recommendedName>
</protein>
<dbReference type="InterPro" id="IPR037624">
    <property type="entry name" value="Nup133-like"/>
</dbReference>
<comment type="similarity">
    <text evidence="2">Belongs to the nucleoporin Nup133 family.</text>
</comment>
<keyword evidence="4" id="KW-0539">Nucleus</keyword>
<dbReference type="GO" id="GO:0016973">
    <property type="term" value="P:poly(A)+ mRNA export from nucleus"/>
    <property type="evidence" value="ECO:0007669"/>
    <property type="project" value="TreeGrafter"/>
</dbReference>
<evidence type="ECO:0000313" key="8">
    <source>
        <dbReference type="Proteomes" id="UP000092461"/>
    </source>
</evidence>
<reference evidence="7" key="1">
    <citation type="submission" date="2020-05" db="UniProtKB">
        <authorList>
            <consortium name="EnsemblMetazoa"/>
        </authorList>
    </citation>
    <scope>IDENTIFICATION</scope>
    <source>
        <strain evidence="7">Jacobina</strain>
    </source>
</reference>
<dbReference type="VEuPathDB" id="VectorBase:LLOJ002650"/>
<dbReference type="GO" id="GO:0000972">
    <property type="term" value="P:transcription-dependent tethering of RNA polymerase II gene DNA at nuclear periphery"/>
    <property type="evidence" value="ECO:0007669"/>
    <property type="project" value="TreeGrafter"/>
</dbReference>
<keyword evidence="8" id="KW-1185">Reference proteome</keyword>
<name>A0A1B0CE80_LUTLO</name>
<comment type="subcellular location">
    <subcellularLocation>
        <location evidence="1">Nucleus</location>
    </subcellularLocation>
</comment>
<dbReference type="EMBL" id="AJWK01008657">
    <property type="status" value="NOT_ANNOTATED_CDS"/>
    <property type="molecule type" value="Genomic_DNA"/>
</dbReference>
<dbReference type="GO" id="GO:0031080">
    <property type="term" value="C:nuclear pore outer ring"/>
    <property type="evidence" value="ECO:0007669"/>
    <property type="project" value="TreeGrafter"/>
</dbReference>
<feature type="region of interest" description="Disordered" evidence="5">
    <location>
        <begin position="1"/>
        <end position="40"/>
    </location>
</feature>
<organism evidence="7 8">
    <name type="scientific">Lutzomyia longipalpis</name>
    <name type="common">Sand fly</name>
    <dbReference type="NCBI Taxonomy" id="7200"/>
    <lineage>
        <taxon>Eukaryota</taxon>
        <taxon>Metazoa</taxon>
        <taxon>Ecdysozoa</taxon>
        <taxon>Arthropoda</taxon>
        <taxon>Hexapoda</taxon>
        <taxon>Insecta</taxon>
        <taxon>Pterygota</taxon>
        <taxon>Neoptera</taxon>
        <taxon>Endopterygota</taxon>
        <taxon>Diptera</taxon>
        <taxon>Nematocera</taxon>
        <taxon>Psychodoidea</taxon>
        <taxon>Psychodidae</taxon>
        <taxon>Lutzomyia</taxon>
        <taxon>Lutzomyia</taxon>
    </lineage>
</organism>
<dbReference type="Gene3D" id="1.20.58.1380">
    <property type="match status" value="1"/>
</dbReference>
<dbReference type="EnsemblMetazoa" id="LLOJ002650-RA">
    <property type="protein sequence ID" value="LLOJ002650-PA"/>
    <property type="gene ID" value="LLOJ002650"/>
</dbReference>
<dbReference type="PANTHER" id="PTHR13405">
    <property type="entry name" value="NUCLEAR PORE COMPLEX PROTEIN NUP133"/>
    <property type="match status" value="1"/>
</dbReference>
<evidence type="ECO:0000256" key="5">
    <source>
        <dbReference type="SAM" id="MobiDB-lite"/>
    </source>
</evidence>
<evidence type="ECO:0000256" key="4">
    <source>
        <dbReference type="ARBA" id="ARBA00023242"/>
    </source>
</evidence>
<keyword evidence="3" id="KW-0813">Transport</keyword>
<proteinExistence type="inferred from homology"/>
<dbReference type="InterPro" id="IPR015943">
    <property type="entry name" value="WD40/YVTN_repeat-like_dom_sf"/>
</dbReference>
<evidence type="ECO:0000313" key="7">
    <source>
        <dbReference type="EnsemblMetazoa" id="LLOJ002650-PA"/>
    </source>
</evidence>
<dbReference type="GO" id="GO:0017056">
    <property type="term" value="F:structural constituent of nuclear pore"/>
    <property type="evidence" value="ECO:0007669"/>
    <property type="project" value="InterPro"/>
</dbReference>
<accession>A0A1B0CE80</accession>
<dbReference type="AlphaFoldDB" id="A0A1B0CE80"/>